<comment type="subcellular location">
    <subcellularLocation>
        <location evidence="1">Cell membrane</location>
        <topology evidence="1">Multi-pass membrane protein</topology>
    </subcellularLocation>
</comment>
<keyword evidence="4" id="KW-1003">Cell membrane</keyword>
<feature type="transmembrane region" description="Helical" evidence="8">
    <location>
        <begin position="259"/>
        <end position="277"/>
    </location>
</feature>
<accession>A0A8T7LSE4</accession>
<evidence type="ECO:0000256" key="8">
    <source>
        <dbReference type="SAM" id="Phobius"/>
    </source>
</evidence>
<comment type="similarity">
    <text evidence="2">Belongs to the auxin efflux carrier (TC 2.A.69) family.</text>
</comment>
<evidence type="ECO:0000256" key="4">
    <source>
        <dbReference type="ARBA" id="ARBA00022475"/>
    </source>
</evidence>
<dbReference type="InterPro" id="IPR038770">
    <property type="entry name" value="Na+/solute_symporter_sf"/>
</dbReference>
<evidence type="ECO:0000256" key="1">
    <source>
        <dbReference type="ARBA" id="ARBA00004651"/>
    </source>
</evidence>
<feature type="transmembrane region" description="Helical" evidence="8">
    <location>
        <begin position="68"/>
        <end position="89"/>
    </location>
</feature>
<evidence type="ECO:0000256" key="6">
    <source>
        <dbReference type="ARBA" id="ARBA00022989"/>
    </source>
</evidence>
<dbReference type="GO" id="GO:0055085">
    <property type="term" value="P:transmembrane transport"/>
    <property type="evidence" value="ECO:0007669"/>
    <property type="project" value="InterPro"/>
</dbReference>
<feature type="transmembrane region" description="Helical" evidence="8">
    <location>
        <begin position="161"/>
        <end position="185"/>
    </location>
</feature>
<feature type="transmembrane region" description="Helical" evidence="8">
    <location>
        <begin position="224"/>
        <end position="247"/>
    </location>
</feature>
<feature type="transmembrane region" description="Helical" evidence="8">
    <location>
        <begin position="197"/>
        <end position="218"/>
    </location>
</feature>
<dbReference type="RefSeq" id="WP_341468718.1">
    <property type="nucleotide sequence ID" value="NZ_CP128399.1"/>
</dbReference>
<evidence type="ECO:0000256" key="3">
    <source>
        <dbReference type="ARBA" id="ARBA00022448"/>
    </source>
</evidence>
<keyword evidence="6 8" id="KW-1133">Transmembrane helix</keyword>
<feature type="transmembrane region" description="Helical" evidence="8">
    <location>
        <begin position="132"/>
        <end position="155"/>
    </location>
</feature>
<name>A0A8T7LSE4_9CHLR</name>
<evidence type="ECO:0000256" key="5">
    <source>
        <dbReference type="ARBA" id="ARBA00022692"/>
    </source>
</evidence>
<feature type="transmembrane region" description="Helical" evidence="8">
    <location>
        <begin position="289"/>
        <end position="310"/>
    </location>
</feature>
<dbReference type="PANTHER" id="PTHR36838">
    <property type="entry name" value="AUXIN EFFLUX CARRIER FAMILY PROTEIN"/>
    <property type="match status" value="1"/>
</dbReference>
<dbReference type="PANTHER" id="PTHR36838:SF3">
    <property type="entry name" value="TRANSPORTER AUXIN EFFLUX CARRIER EC FAMILY"/>
    <property type="match status" value="1"/>
</dbReference>
<dbReference type="Proteomes" id="UP000521676">
    <property type="component" value="Unassembled WGS sequence"/>
</dbReference>
<dbReference type="GO" id="GO:0005886">
    <property type="term" value="C:plasma membrane"/>
    <property type="evidence" value="ECO:0007669"/>
    <property type="project" value="UniProtKB-SubCell"/>
</dbReference>
<protein>
    <submittedName>
        <fullName evidence="9">AEC family transporter</fullName>
    </submittedName>
</protein>
<dbReference type="EMBL" id="JACATZ010000001">
    <property type="protein sequence ID" value="NWJ44944.1"/>
    <property type="molecule type" value="Genomic_DNA"/>
</dbReference>
<evidence type="ECO:0000313" key="12">
    <source>
        <dbReference type="Proteomes" id="UP001431572"/>
    </source>
</evidence>
<keyword evidence="7 8" id="KW-0472">Membrane</keyword>
<dbReference type="InterPro" id="IPR004776">
    <property type="entry name" value="Mem_transp_PIN-like"/>
</dbReference>
<keyword evidence="12" id="KW-1185">Reference proteome</keyword>
<dbReference type="Pfam" id="PF03547">
    <property type="entry name" value="Mem_trans"/>
    <property type="match status" value="2"/>
</dbReference>
<dbReference type="AlphaFoldDB" id="A0A8T7LSE4"/>
<keyword evidence="3" id="KW-0813">Transport</keyword>
<reference evidence="10" key="2">
    <citation type="journal article" date="2024" name="Nature">
        <title>Anoxygenic phototroph of the Chloroflexota uses a type I reaction centre.</title>
        <authorList>
            <person name="Tsuji J.M."/>
            <person name="Shaw N.A."/>
            <person name="Nagashima S."/>
            <person name="Venkiteswaran J.J."/>
            <person name="Schiff S.L."/>
            <person name="Watanabe T."/>
            <person name="Fukui M."/>
            <person name="Hanada S."/>
            <person name="Tank M."/>
            <person name="Neufeld J.D."/>
        </authorList>
    </citation>
    <scope>NUCLEOTIDE SEQUENCE</scope>
    <source>
        <strain evidence="10">L227-S17</strain>
    </source>
</reference>
<evidence type="ECO:0000256" key="7">
    <source>
        <dbReference type="ARBA" id="ARBA00023136"/>
    </source>
</evidence>
<evidence type="ECO:0000313" key="10">
    <source>
        <dbReference type="EMBL" id="WJW66825.1"/>
    </source>
</evidence>
<evidence type="ECO:0000313" key="9">
    <source>
        <dbReference type="EMBL" id="NWJ44944.1"/>
    </source>
</evidence>
<keyword evidence="5 8" id="KW-0812">Transmembrane</keyword>
<dbReference type="Gene3D" id="1.20.1530.20">
    <property type="match status" value="2"/>
</dbReference>
<reference evidence="9 11" key="1">
    <citation type="submission" date="2020-06" db="EMBL/GenBank/DDBJ databases">
        <title>Anoxygenic phototrophic Chloroflexota member uses a Type I reaction center.</title>
        <authorList>
            <person name="Tsuji J.M."/>
            <person name="Shaw N.A."/>
            <person name="Nagashima S."/>
            <person name="Venkiteswaran J."/>
            <person name="Schiff S.L."/>
            <person name="Hanada S."/>
            <person name="Tank M."/>
            <person name="Neufeld J.D."/>
        </authorList>
    </citation>
    <scope>NUCLEOTIDE SEQUENCE [LARGE SCALE GENOMIC DNA]</scope>
    <source>
        <strain evidence="9">L227-S17</strain>
    </source>
</reference>
<dbReference type="Proteomes" id="UP001431572">
    <property type="component" value="Chromosome 1"/>
</dbReference>
<feature type="transmembrane region" description="Helical" evidence="8">
    <location>
        <begin position="7"/>
        <end position="26"/>
    </location>
</feature>
<sequence length="312" mass="33937">MGNFDQVFQTIIVVFGLVMVGAGVRAAQWLRPEDAKRIFPPLINNVFLPAVIFNGIKKTRDKPISPEVLKVSLIALLVILFCGVMAWSLGRILKLQRRQMGAFILTATFGSTGFVGLPLVKGIYGDKGILPHAFYSEIGSLTLLVTMGVIIASFYGEGGRFGWQTLLAIPRSGPFIGLVLALIFYKDDLPTFITATLDTLGAVTLPLMMFLVGVTIVWKNIGSILPSIIALNLIKLLVSPIIGIVLAKILLPDDQMTQGVILLNASTPAIILCLAYANQYKLDEEFTSAAVFSSFFFSLPTILLMTALFLPR</sequence>
<gene>
    <name evidence="9" type="ORF">HXX08_03610</name>
    <name evidence="10" type="ORF">OZ401_000070</name>
</gene>
<evidence type="ECO:0000313" key="11">
    <source>
        <dbReference type="Proteomes" id="UP000521676"/>
    </source>
</evidence>
<feature type="transmembrane region" description="Helical" evidence="8">
    <location>
        <begin position="101"/>
        <end position="120"/>
    </location>
</feature>
<dbReference type="EMBL" id="CP128399">
    <property type="protein sequence ID" value="WJW66825.1"/>
    <property type="molecule type" value="Genomic_DNA"/>
</dbReference>
<proteinExistence type="inferred from homology"/>
<evidence type="ECO:0000256" key="2">
    <source>
        <dbReference type="ARBA" id="ARBA00010145"/>
    </source>
</evidence>
<organism evidence="9 11">
    <name type="scientific">Candidatus Chlorohelix allophototropha</name>
    <dbReference type="NCBI Taxonomy" id="3003348"/>
    <lineage>
        <taxon>Bacteria</taxon>
        <taxon>Bacillati</taxon>
        <taxon>Chloroflexota</taxon>
        <taxon>Chloroflexia</taxon>
        <taxon>Candidatus Chloroheliales</taxon>
        <taxon>Candidatus Chloroheliaceae</taxon>
        <taxon>Candidatus Chlorohelix</taxon>
    </lineage>
</organism>